<proteinExistence type="predicted"/>
<evidence type="ECO:0000313" key="1">
    <source>
        <dbReference type="EMBL" id="KAH7904351.1"/>
    </source>
</evidence>
<comment type="caution">
    <text evidence="1">The sequence shown here is derived from an EMBL/GenBank/DDBJ whole genome shotgun (WGS) entry which is preliminary data.</text>
</comment>
<dbReference type="EMBL" id="MU268508">
    <property type="protein sequence ID" value="KAH7904351.1"/>
    <property type="molecule type" value="Genomic_DNA"/>
</dbReference>
<sequence length="694" mass="75583">MSGINISTGLKVLIVFASLLLGSPNCIPHLGPLYGCNLIVTRVLMLYPSENDSCTDDGHNPAAQDSGFLLTENECRTSSGPARNNTRKNLRRLCYFSHGSLLALHVVLLLVYNFHAEHHTTIATATMADIVATMLTVSLQAFYTVYTAVLVFATQRLALSYNFSRRQKLTSIHDISEAWIGIGAALSGLWDQIRIKTSMRATIAITIYLLSISVLHITSSSIIQLQTFNATITVPVSTTIGWPDEFVDLLALNWSSITPLIPVTYQLATLPTAGISNVTVYDLVSRNLGFGEAIINATTISASCDLMNSSVVPLDSIIYLAAQNLYVVQLGGGFGLELNSIPQILWKDQIRMISSSGGIQFNMSHVTTPVNIVGSFIFILLSTAIDLDSSVLNPTTFLANWTYFDLNLLEYQTSTTKFLMASCSLSTNTGERYVDVQTNELVGAALLPDANQQWTPWIPHNASALDEMISSAIGAAGLSPVIFKSDGLATSTSPSVLDAYMMSLFGLDVKAQAEYATQESSSNPNFTMRRYQLENAVAQIAAEAIWMAGQVGEEGGGFSRSTGETSVMQYILQWRLNINLVPLIIATLASFVAFVLAIEVTGRTGAHKPDESHTVKSASPLELLWLAAHMPGLTAGFRDVEKPTTNNLREAGMFDVCLTDNDDAVYTQQHLDRFHSVGDSFQNFKGTLRRRNSH</sequence>
<name>A0ACB7ZTU0_9AGAM</name>
<gene>
    <name evidence="1" type="ORF">BJ138DRAFT_931006</name>
</gene>
<evidence type="ECO:0000313" key="2">
    <source>
        <dbReference type="Proteomes" id="UP000790377"/>
    </source>
</evidence>
<keyword evidence="2" id="KW-1185">Reference proteome</keyword>
<dbReference type="Proteomes" id="UP000790377">
    <property type="component" value="Unassembled WGS sequence"/>
</dbReference>
<organism evidence="1 2">
    <name type="scientific">Hygrophoropsis aurantiaca</name>
    <dbReference type="NCBI Taxonomy" id="72124"/>
    <lineage>
        <taxon>Eukaryota</taxon>
        <taxon>Fungi</taxon>
        <taxon>Dikarya</taxon>
        <taxon>Basidiomycota</taxon>
        <taxon>Agaricomycotina</taxon>
        <taxon>Agaricomycetes</taxon>
        <taxon>Agaricomycetidae</taxon>
        <taxon>Boletales</taxon>
        <taxon>Coniophorineae</taxon>
        <taxon>Hygrophoropsidaceae</taxon>
        <taxon>Hygrophoropsis</taxon>
    </lineage>
</organism>
<reference evidence="1" key="1">
    <citation type="journal article" date="2021" name="New Phytol.">
        <title>Evolutionary innovations through gain and loss of genes in the ectomycorrhizal Boletales.</title>
        <authorList>
            <person name="Wu G."/>
            <person name="Miyauchi S."/>
            <person name="Morin E."/>
            <person name="Kuo A."/>
            <person name="Drula E."/>
            <person name="Varga T."/>
            <person name="Kohler A."/>
            <person name="Feng B."/>
            <person name="Cao Y."/>
            <person name="Lipzen A."/>
            <person name="Daum C."/>
            <person name="Hundley H."/>
            <person name="Pangilinan J."/>
            <person name="Johnson J."/>
            <person name="Barry K."/>
            <person name="LaButti K."/>
            <person name="Ng V."/>
            <person name="Ahrendt S."/>
            <person name="Min B."/>
            <person name="Choi I.G."/>
            <person name="Park H."/>
            <person name="Plett J.M."/>
            <person name="Magnuson J."/>
            <person name="Spatafora J.W."/>
            <person name="Nagy L.G."/>
            <person name="Henrissat B."/>
            <person name="Grigoriev I.V."/>
            <person name="Yang Z.L."/>
            <person name="Xu J."/>
            <person name="Martin F.M."/>
        </authorList>
    </citation>
    <scope>NUCLEOTIDE SEQUENCE</scope>
    <source>
        <strain evidence="1">ATCC 28755</strain>
    </source>
</reference>
<protein>
    <submittedName>
        <fullName evidence="1">Uncharacterized protein</fullName>
    </submittedName>
</protein>
<accession>A0ACB7ZTU0</accession>